<gene>
    <name evidence="2" type="primary">HCT2</name>
</gene>
<dbReference type="Gene3D" id="3.30.559.10">
    <property type="entry name" value="Chloramphenicol acetyltransferase-like domain"/>
    <property type="match status" value="2"/>
</dbReference>
<evidence type="ECO:0000256" key="1">
    <source>
        <dbReference type="ARBA" id="ARBA00009861"/>
    </source>
</evidence>
<dbReference type="PANTHER" id="PTHR31642">
    <property type="entry name" value="TRICHOTHECENE 3-O-ACETYLTRANSFERASE"/>
    <property type="match status" value="1"/>
</dbReference>
<name>A0A0U2D8T5_9DIPS</name>
<dbReference type="InterPro" id="IPR050317">
    <property type="entry name" value="Plant_Fungal_Acyltransferase"/>
</dbReference>
<reference evidence="2" key="1">
    <citation type="submission" date="2014-09" db="EMBL/GenBank/DDBJ databases">
        <authorList>
            <person name="Magalhaes I.L.F."/>
            <person name="Oliveira U."/>
            <person name="Santos F.R."/>
            <person name="Vidigal T.H.D.A."/>
            <person name="Brescovit A.D."/>
            <person name="Santos A.J."/>
        </authorList>
    </citation>
    <scope>NUCLEOTIDE SEQUENCE</scope>
</reference>
<sequence>MVKLIESFVIKPAGHTPNGLMSLSDFDQVAAITHAPIVYFYQGPIDFDSFIFTLKDSLAKVLVPFYPLAGRLRSIGEGRFEVDYDPIGAQFLVAESEATIEYFGDFHPTPELRALVPLVDSKAPLHEQPLLLVQVTKLSCGGICLGMAVSHIMVDGPGGSHFTIEWARIARGEQLSNPPFLDRTVLQVNDPLLPPGFDHPEYSSPPLLVGRLDAMEERMKKTMMFTLKLTKKEVDTLKDKANNGRNNINARSYSRFEAVGGHMWRSACKARRHVSQQTTRLYFPMDVRNRIEPPLPKFYFGNAMCRAAATSTSGEILSNPLSYASSKIREAVDKATDEYLRSSMRLVKNLQDVSQYRNFHSPGCTQGAFHGNPNMAINSWTRLPMYGADFGWGKEIYIGPAALGSEGKSVIIHSSQEDDSFDIVLNLQVAHMEDFKKFFYDDI</sequence>
<evidence type="ECO:0000313" key="2">
    <source>
        <dbReference type="EMBL" id="AKN80439.1"/>
    </source>
</evidence>
<keyword evidence="2" id="KW-0808">Transferase</keyword>
<comment type="similarity">
    <text evidence="1">Belongs to the plant acyltransferase family.</text>
</comment>
<dbReference type="EMBL" id="KM517198">
    <property type="protein sequence ID" value="AKN80439.1"/>
    <property type="molecule type" value="mRNA"/>
</dbReference>
<dbReference type="GO" id="GO:0016747">
    <property type="term" value="F:acyltransferase activity, transferring groups other than amino-acyl groups"/>
    <property type="evidence" value="ECO:0007669"/>
    <property type="project" value="TreeGrafter"/>
</dbReference>
<dbReference type="AlphaFoldDB" id="A0A0U2D8T5"/>
<protein>
    <submittedName>
        <fullName evidence="2">Hydroxcinnamoyl-CoA quinate/shikimate hydroxycinnamoyl transferase 2</fullName>
    </submittedName>
</protein>
<dbReference type="Pfam" id="PF02458">
    <property type="entry name" value="Transferase"/>
    <property type="match status" value="1"/>
</dbReference>
<accession>A0A0U2D8T5</accession>
<organism evidence="2">
    <name type="scientific">Lonicera hypoglauca</name>
    <dbReference type="NCBI Taxonomy" id="638626"/>
    <lineage>
        <taxon>Eukaryota</taxon>
        <taxon>Viridiplantae</taxon>
        <taxon>Streptophyta</taxon>
        <taxon>Embryophyta</taxon>
        <taxon>Tracheophyta</taxon>
        <taxon>Spermatophyta</taxon>
        <taxon>Magnoliopsida</taxon>
        <taxon>eudicotyledons</taxon>
        <taxon>Gunneridae</taxon>
        <taxon>Pentapetalae</taxon>
        <taxon>asterids</taxon>
        <taxon>campanulids</taxon>
        <taxon>Dipsacales</taxon>
        <taxon>Caprifoliaceae</taxon>
        <taxon>Lonicera</taxon>
    </lineage>
</organism>
<dbReference type="InterPro" id="IPR023213">
    <property type="entry name" value="CAT-like_dom_sf"/>
</dbReference>
<proteinExistence type="evidence at transcript level"/>
<dbReference type="PANTHER" id="PTHR31642:SF289">
    <property type="entry name" value="SPERMIDINE HYDROXYCINNAMOYL TRANSFERASE"/>
    <property type="match status" value="1"/>
</dbReference>